<sequence>MTKSEGFPQAGESDALNRWATFFRGFSTILLIANSDAVRIDDLRARYGEDALFVFFNKVYKVLDRPFDGPCLLVARSGPAGANIVYRREVGDVTKLVRSPRFRGICNLRAGAAEQFSPSDEFAIPEPVGHLDLSADLSGFYPETHLATSGFALALFLIEVAPDSKVILAGFTARRSQKWKLFADHDWTFEQIVLRLLLRSGRLHMTSSVAPDLFGAVSRRFPEFTPGDVSSVAAEVLTERLEGANLAIDDLLKLTRPQRRFDALLRRLKPKTRKAKLAERQAQQ</sequence>
<dbReference type="Proteomes" id="UP000078529">
    <property type="component" value="Unassembled WGS sequence"/>
</dbReference>
<keyword evidence="1" id="KW-0808">Transferase</keyword>
<keyword evidence="1" id="KW-0548">Nucleotidyltransferase</keyword>
<accession>A0A175RHE2</accession>
<proteinExistence type="predicted"/>
<keyword evidence="2" id="KW-1185">Reference proteome</keyword>
<dbReference type="GO" id="GO:0016779">
    <property type="term" value="F:nucleotidyltransferase activity"/>
    <property type="evidence" value="ECO:0007669"/>
    <property type="project" value="UniProtKB-KW"/>
</dbReference>
<dbReference type="RefSeq" id="WP_058602098.1">
    <property type="nucleotide sequence ID" value="NZ_LDQA01000064.1"/>
</dbReference>
<gene>
    <name evidence="1" type="ORF">NS365_20205</name>
</gene>
<protein>
    <submittedName>
        <fullName evidence="1">3-deoxy-manno-octulosonate cytidylyltransferase</fullName>
    </submittedName>
</protein>
<organism evidence="1 2">
    <name type="scientific">Aureimonas ureilytica</name>
    <dbReference type="NCBI Taxonomy" id="401562"/>
    <lineage>
        <taxon>Bacteria</taxon>
        <taxon>Pseudomonadati</taxon>
        <taxon>Pseudomonadota</taxon>
        <taxon>Alphaproteobacteria</taxon>
        <taxon>Hyphomicrobiales</taxon>
        <taxon>Aurantimonadaceae</taxon>
        <taxon>Aureimonas</taxon>
    </lineage>
</organism>
<name>A0A175RHE2_9HYPH</name>
<dbReference type="AlphaFoldDB" id="A0A175RHE2"/>
<evidence type="ECO:0000313" key="2">
    <source>
        <dbReference type="Proteomes" id="UP000078529"/>
    </source>
</evidence>
<comment type="caution">
    <text evidence="1">The sequence shown here is derived from an EMBL/GenBank/DDBJ whole genome shotgun (WGS) entry which is preliminary data.</text>
</comment>
<evidence type="ECO:0000313" key="1">
    <source>
        <dbReference type="EMBL" id="KTR02938.1"/>
    </source>
</evidence>
<reference evidence="1 2" key="1">
    <citation type="journal article" date="2016" name="Front. Microbiol.">
        <title>Genomic Resource of Rice Seed Associated Bacteria.</title>
        <authorList>
            <person name="Midha S."/>
            <person name="Bansal K."/>
            <person name="Sharma S."/>
            <person name="Kumar N."/>
            <person name="Patil P.P."/>
            <person name="Chaudhry V."/>
            <person name="Patil P.B."/>
        </authorList>
    </citation>
    <scope>NUCLEOTIDE SEQUENCE [LARGE SCALE GENOMIC DNA]</scope>
    <source>
        <strain evidence="1 2">NS365</strain>
    </source>
</reference>
<dbReference type="PATRIC" id="fig|401562.4.peg.4067"/>
<dbReference type="EMBL" id="LDQA01000064">
    <property type="protein sequence ID" value="KTR02938.1"/>
    <property type="molecule type" value="Genomic_DNA"/>
</dbReference>